<dbReference type="OrthoDB" id="5148094at2759"/>
<evidence type="ECO:0000256" key="1">
    <source>
        <dbReference type="ARBA" id="ARBA00007366"/>
    </source>
</evidence>
<dbReference type="PANTHER" id="PTHR23346">
    <property type="entry name" value="TRANSLATIONAL ACTIVATOR GCN1-RELATED"/>
    <property type="match status" value="1"/>
</dbReference>
<sequence length="2852" mass="313339">MDIVFPREEAYLDALGGKKDDDDGAAEPAEAAVVVNQPELVMKQLKFVNVLVTTPSVKKRVWIWRKIVPGIVLQQAEWSKEVLDKVLAATTLMLYRTVDVYSDRTSQLAVESFVSAVLSSANSGLVSSFITAFLKRFSLAMATTATQTAVTRMRQTEIVHLRWSCDVVISKSGLEFLTSQKKFGDFAKLQFRLIDAIASISQVHARDAAQHKFLTTLSKRPEAFQLYITALGGEPARYECAALGLLTHHAKKNPELLKSVKEKFLKAYVALIFGDRTAPPRHIHEALAPLISTLTSDEFGTAVLPTVDRSLKRNPEVVIGDVPILLSHLSLDLSPFVKALGAMAFSQLRSSEITYRAGGLAIVQQTVRKVSDPAALEELMKDLSAFVAGLTDYKSRLAAVEAIGALDAASLTREDKLRVAVVAIEALQTLLKKEGMDEVRVAAVMALGLWLSYTSKITPEAKQLYLAGFKDVKDTTRHAYLESFIVALKSAREDWTLSSLNVISDFVDPLITLAKTAMTQLKSRKDLVYAFAALSLIASLNGSTADAKLTKEGLWRAVLGDATGAPAAKPAAAAAAAKGKGKEKETEKPAKETESCFLFKRKFLNKLDEREGRVLAVLSETLLQYHYTRVVAVMSQQKERDEANRARGKVASAKNVFGLLVYLLTCPWNAPRKEAARIVSKHNSEKDELSELLVRAFFQAVKPASEDDLAAKKVTIEKEEDVPTTKSDDGQARSSIYFHALLNCLKADGQDKETSQSRREAIHRVLPLVLVLAHHPFILPSVQYQCWARCLAIAGISLKDYSQEDTKATINDLLHFLFEGHSELGISGVLLSANKYINSAAYSALSSLAKMVPAALGAVVSHASRLMASSVPLQQLTNNQLEIYRTPSTELWTPKSEEYVAQVVESQNIKKLKGQKMYDQADAAWEAEMRKKLGQDKKDKTPQLTPAEQAERTAHLARQASLRARVDARVQRVRAALQAISSLATNVPHVAHLQLPAFLVLVRALIPHKLNELQQEAELTLASLAQCVGPVHQPPFPVSTSSPVPRFPPVSVYSATRISFVLQKLFRASKRNADGRLVISWDKELLKLIPSGINDIADIIHSRRDNEHRLSPQGFCFVLPVIEAVLMPGDDKDYFGLTIQEDALYDLELHSRAPAGVQHIKPPPQPFVDVFGSILVYLLENAARFKNRAKEALLSLAAELDQDQLPSVLDGLLSKEKHVRQSSLQAFQVVPDVKSAAIEPLPYVVARLWHAMFDKDEENAKLAKQLWEHTGFQLVESQALWAAFYSVLSSPVEQIRVQAGRAISAALAELPSATVRVLRDLFALYTRNVPPPVKEASRVHQAVLHGKALAHISPEEEEGAALETEPQSDLLTLGSKPPKGEIVHKLEIRSGVALALGECATVMGAEHLPLVLDFFIKHALTDLDKTVIDHATKAGMEIIAKQGQTHMGTILPILENYLDRPAPSQLPAHISDQVREAVVIFLGTLARHLAADDPKVRTVIDRLLEVLKTPAESVQKAVGQCLGSLMKNITEETQKEKYMSLLLERLLKGSSYGDRRGAAYGLAGLVKGIGIPILKQYGIMDKLQAAVENKKSINTRQGSLFAFECLSTMLKLSFEPYVIQILPKLLLSFSDQSEQVREATADAARAIMGNLSGHGVKLVLPALLKALEDRSKNWRTKQAAVELLGTMAFCNPRQLSTCLPTIVPRLGVVLTDTHQKIVEAARIALENIGAVIRNPEIQAHVPVLIQAIYDPDKNTIAALDALLSTSFVHVIDVPSLALIMPILSRALKDRKTEVKKKSAQIVGNMCSLADHKDLIPYLEILIPELQNILTDPIPDVRTVSAKALGTLVQGIGEQNFSTLIPWLLETMHSDAGSVERTGAAQGLSEVIAGLGVGKFEELLPQIMDGTDDPKWHIREGYIGLFVYLPSALKEKFPPYMGTLLPAILKGLADETESVREISLRAGQAFVTQYAETSIDVMLPTLLEGLFDDNWRIRQSSTMLVGDLLFHFLDKDQKKENQQRLISGSLDADVQADILSRLYMLRSDPNAVVRQQALMVWKSVVEHTPATLKRTLSRFLIINQRPTVTVTHGVLPKMMHIIIQCLGSSVLDKREVGGKTLGDLVNKLGDRILPDIIPILEEGLRSPLSDTRQGVCLGLTEVIASAQKHQIAEYVDLSYLHIIMPAVSRALYDPLDEVREAAALAFDRLYKSVTSKAIDDIVPDLLEQLENPDVADYALDGLRQIITLRAAAILPYLIPKLTKPPITAFSAKALSSVAEVAGPSLYPHLGILIPCLIEAMQPQPDVAPEELESAKSYGQKMVLCVREDGMHILFAELLRAADNSSASFRTSAVTLLGTYCAESKVDFRPHVPMTLKKLIELLNDPAVEVQKAAWSALDSLMKAIEKNEQPGFVADVRLYLSYVRDDLRKQGKTALPGLCLPKGLDAILPLFLQGLMFGSPEQREASALGMGDLIELTTPQALGPFVIKITGPLIRIIGDRFPPRVKLAILRTLSMLLDRGGPMLKPFLPQLQTTFVKALSDATFEVRDQAAIALGKLMGMHTRVDPLVTELMSGINEATGGIQEAMLGALQRVLISAGDKVKPEILSKIAPTLFELLQSDDENTRLIVSRCLAAYSKFCSPDEFERIIKTELSVEAGDVKAQWKLRHAYTLTLEYILRYAFERVSSNEDLLRVASNHVMAMLKDDKPPVKKAAISCAERYLVLLGEQHPAFAAAVQSLLPLLAKATADQQADIRQAAVKAIKQFAKKCPGTSSNNLELLVPALFNRVKDRTSMPVKLAAERALLHVLRIHAEPELLMAYAGKPTVMGGNKAEAKALVDYCKRILAKLAPESEDEREI</sequence>
<dbReference type="InterPro" id="IPR057546">
    <property type="entry name" value="HEAT_GCN1"/>
</dbReference>
<dbReference type="InterPro" id="IPR021133">
    <property type="entry name" value="HEAT_type_2"/>
</dbReference>
<accession>L8GWY7</accession>
<keyword evidence="2" id="KW-0677">Repeat</keyword>
<dbReference type="KEGG" id="acan:ACA1_062590"/>
<organism evidence="5 6">
    <name type="scientific">Acanthamoeba castellanii (strain ATCC 30010 / Neff)</name>
    <dbReference type="NCBI Taxonomy" id="1257118"/>
    <lineage>
        <taxon>Eukaryota</taxon>
        <taxon>Amoebozoa</taxon>
        <taxon>Discosea</taxon>
        <taxon>Longamoebia</taxon>
        <taxon>Centramoebida</taxon>
        <taxon>Acanthamoebidae</taxon>
        <taxon>Acanthamoeba</taxon>
    </lineage>
</organism>
<dbReference type="GO" id="GO:0005829">
    <property type="term" value="C:cytosol"/>
    <property type="evidence" value="ECO:0007669"/>
    <property type="project" value="TreeGrafter"/>
</dbReference>
<dbReference type="InterPro" id="IPR034085">
    <property type="entry name" value="TOG"/>
</dbReference>
<dbReference type="STRING" id="1257118.L8GWY7"/>
<dbReference type="Pfam" id="PF24984">
    <property type="entry name" value="HEAT_EF3_GNC1"/>
    <property type="match status" value="1"/>
</dbReference>
<dbReference type="SMART" id="SM01349">
    <property type="entry name" value="TOG"/>
    <property type="match status" value="1"/>
</dbReference>
<dbReference type="PANTHER" id="PTHR23346:SF7">
    <property type="entry name" value="STALLED RIBOSOME SENSOR GCN1"/>
    <property type="match status" value="1"/>
</dbReference>
<dbReference type="FunFam" id="1.25.10.10:FF:000096">
    <property type="entry name" value="eIF-2-alpha kinase activator gcn1"/>
    <property type="match status" value="1"/>
</dbReference>
<dbReference type="GO" id="GO:0006417">
    <property type="term" value="P:regulation of translation"/>
    <property type="evidence" value="ECO:0007669"/>
    <property type="project" value="TreeGrafter"/>
</dbReference>
<protein>
    <submittedName>
        <fullName evidence="5">HEAT repeat domain containing protein</fullName>
    </submittedName>
</protein>
<feature type="repeat" description="HEAT" evidence="3">
    <location>
        <begin position="2604"/>
        <end position="2641"/>
    </location>
</feature>
<dbReference type="EMBL" id="KB007974">
    <property type="protein sequence ID" value="ELR17515.1"/>
    <property type="molecule type" value="Genomic_DNA"/>
</dbReference>
<evidence type="ECO:0000256" key="3">
    <source>
        <dbReference type="PROSITE-ProRule" id="PRU00103"/>
    </source>
</evidence>
<dbReference type="Pfam" id="PF24987">
    <property type="entry name" value="HEAT_EF3_N"/>
    <property type="match status" value="2"/>
</dbReference>
<dbReference type="SUPFAM" id="SSF48371">
    <property type="entry name" value="ARM repeat"/>
    <property type="match status" value="4"/>
</dbReference>
<feature type="repeat" description="HEAT" evidence="3">
    <location>
        <begin position="1779"/>
        <end position="1817"/>
    </location>
</feature>
<dbReference type="GO" id="GO:0019887">
    <property type="term" value="F:protein kinase regulator activity"/>
    <property type="evidence" value="ECO:0007669"/>
    <property type="project" value="TreeGrafter"/>
</dbReference>
<dbReference type="GO" id="GO:0034198">
    <property type="term" value="P:cellular response to amino acid starvation"/>
    <property type="evidence" value="ECO:0007669"/>
    <property type="project" value="TreeGrafter"/>
</dbReference>
<dbReference type="Proteomes" id="UP000011083">
    <property type="component" value="Unassembled WGS sequence"/>
</dbReference>
<dbReference type="RefSeq" id="XP_004339528.1">
    <property type="nucleotide sequence ID" value="XM_004339480.1"/>
</dbReference>
<dbReference type="InterPro" id="IPR016024">
    <property type="entry name" value="ARM-type_fold"/>
</dbReference>
<evidence type="ECO:0000313" key="6">
    <source>
        <dbReference type="Proteomes" id="UP000011083"/>
    </source>
</evidence>
<feature type="repeat" description="HEAT" evidence="3">
    <location>
        <begin position="2733"/>
        <end position="2771"/>
    </location>
</feature>
<dbReference type="Pfam" id="PF25801">
    <property type="entry name" value="HEAT_GCN1_C_2"/>
    <property type="match status" value="1"/>
</dbReference>
<feature type="repeat" description="HEAT" evidence="3">
    <location>
        <begin position="1821"/>
        <end position="1859"/>
    </location>
</feature>
<dbReference type="InterPro" id="IPR056810">
    <property type="entry name" value="GNC1-like_N"/>
</dbReference>
<name>L8GWY7_ACACF</name>
<dbReference type="Pfam" id="PF23271">
    <property type="entry name" value="HEAT_GCN1"/>
    <property type="match status" value="1"/>
</dbReference>
<dbReference type="GeneID" id="14918407"/>
<evidence type="ECO:0000259" key="4">
    <source>
        <dbReference type="SMART" id="SM01349"/>
    </source>
</evidence>
<gene>
    <name evidence="5" type="ORF">ACA1_062590</name>
</gene>
<comment type="similarity">
    <text evidence="1">Belongs to the GCN1 family.</text>
</comment>
<evidence type="ECO:0000313" key="5">
    <source>
        <dbReference type="EMBL" id="ELR17515.1"/>
    </source>
</evidence>
<dbReference type="InterPro" id="IPR011989">
    <property type="entry name" value="ARM-like"/>
</dbReference>
<feature type="domain" description="TOG" evidence="4">
    <location>
        <begin position="1524"/>
        <end position="1761"/>
    </location>
</feature>
<evidence type="ECO:0000256" key="2">
    <source>
        <dbReference type="ARBA" id="ARBA00022737"/>
    </source>
</evidence>
<proteinExistence type="inferred from homology"/>
<dbReference type="Gene3D" id="1.25.10.10">
    <property type="entry name" value="Leucine-rich Repeat Variant"/>
    <property type="match status" value="6"/>
</dbReference>
<dbReference type="VEuPathDB" id="AmoebaDB:ACA1_062590"/>
<keyword evidence="6" id="KW-1185">Reference proteome</keyword>
<reference evidence="5 6" key="1">
    <citation type="journal article" date="2013" name="Genome Biol.">
        <title>Genome of Acanthamoeba castellanii highlights extensive lateral gene transfer and early evolution of tyrosine kinase signaling.</title>
        <authorList>
            <person name="Clarke M."/>
            <person name="Lohan A.J."/>
            <person name="Liu B."/>
            <person name="Lagkouvardos I."/>
            <person name="Roy S."/>
            <person name="Zafar N."/>
            <person name="Bertelli C."/>
            <person name="Schilde C."/>
            <person name="Kianianmomeni A."/>
            <person name="Burglin T.R."/>
            <person name="Frech C."/>
            <person name="Turcotte B."/>
            <person name="Kopec K.O."/>
            <person name="Synnott J.M."/>
            <person name="Choo C."/>
            <person name="Paponov I."/>
            <person name="Finkler A."/>
            <person name="Soon Heng Tan C."/>
            <person name="Hutchins A.P."/>
            <person name="Weinmeier T."/>
            <person name="Rattei T."/>
            <person name="Chu J.S."/>
            <person name="Gimenez G."/>
            <person name="Irimia M."/>
            <person name="Rigden D.J."/>
            <person name="Fitzpatrick D.A."/>
            <person name="Lorenzo-Morales J."/>
            <person name="Bateman A."/>
            <person name="Chiu C.H."/>
            <person name="Tang P."/>
            <person name="Hegemann P."/>
            <person name="Fromm H."/>
            <person name="Raoult D."/>
            <person name="Greub G."/>
            <person name="Miranda-Saavedra D."/>
            <person name="Chen N."/>
            <person name="Nash P."/>
            <person name="Ginger M.L."/>
            <person name="Horn M."/>
            <person name="Schaap P."/>
            <person name="Caler L."/>
            <person name="Loftus B."/>
        </authorList>
    </citation>
    <scope>NUCLEOTIDE SEQUENCE [LARGE SCALE GENOMIC DNA]</scope>
    <source>
        <strain evidence="5 6">Neff</strain>
    </source>
</reference>
<feature type="repeat" description="HEAT" evidence="3">
    <location>
        <begin position="2178"/>
        <end position="2215"/>
    </location>
</feature>
<dbReference type="SMART" id="SM00567">
    <property type="entry name" value="EZ_HEAT"/>
    <property type="match status" value="4"/>
</dbReference>
<dbReference type="Pfam" id="PF24993">
    <property type="entry name" value="GNC1_N"/>
    <property type="match status" value="1"/>
</dbReference>
<dbReference type="PROSITE" id="PS50077">
    <property type="entry name" value="HEAT_REPEAT"/>
    <property type="match status" value="5"/>
</dbReference>
<dbReference type="InterPro" id="IPR004155">
    <property type="entry name" value="PBS_lyase_HEAT"/>
</dbReference>